<proteinExistence type="predicted"/>
<name>A0A8S9SFT1_BRACR</name>
<dbReference type="AlphaFoldDB" id="A0A8S9SFT1"/>
<reference evidence="1" key="1">
    <citation type="submission" date="2019-12" db="EMBL/GenBank/DDBJ databases">
        <title>Genome sequencing and annotation of Brassica cretica.</title>
        <authorList>
            <person name="Studholme D.J."/>
            <person name="Sarris P."/>
        </authorList>
    </citation>
    <scope>NUCLEOTIDE SEQUENCE</scope>
    <source>
        <strain evidence="1">PFS-109/04</strain>
        <tissue evidence="1">Leaf</tissue>
    </source>
</reference>
<dbReference type="Proteomes" id="UP000712600">
    <property type="component" value="Unassembled WGS sequence"/>
</dbReference>
<dbReference type="EMBL" id="QGKX02000004">
    <property type="protein sequence ID" value="KAF3600188.1"/>
    <property type="molecule type" value="Genomic_DNA"/>
</dbReference>
<evidence type="ECO:0000313" key="1">
    <source>
        <dbReference type="EMBL" id="KAF3600188.1"/>
    </source>
</evidence>
<accession>A0A8S9SFT1</accession>
<organism evidence="1 2">
    <name type="scientific">Brassica cretica</name>
    <name type="common">Mustard</name>
    <dbReference type="NCBI Taxonomy" id="69181"/>
    <lineage>
        <taxon>Eukaryota</taxon>
        <taxon>Viridiplantae</taxon>
        <taxon>Streptophyta</taxon>
        <taxon>Embryophyta</taxon>
        <taxon>Tracheophyta</taxon>
        <taxon>Spermatophyta</taxon>
        <taxon>Magnoliopsida</taxon>
        <taxon>eudicotyledons</taxon>
        <taxon>Gunneridae</taxon>
        <taxon>Pentapetalae</taxon>
        <taxon>rosids</taxon>
        <taxon>malvids</taxon>
        <taxon>Brassicales</taxon>
        <taxon>Brassicaceae</taxon>
        <taxon>Brassiceae</taxon>
        <taxon>Brassica</taxon>
    </lineage>
</organism>
<comment type="caution">
    <text evidence="1">The sequence shown here is derived from an EMBL/GenBank/DDBJ whole genome shotgun (WGS) entry which is preliminary data.</text>
</comment>
<evidence type="ECO:0000313" key="2">
    <source>
        <dbReference type="Proteomes" id="UP000712600"/>
    </source>
</evidence>
<sequence>MFSLSSDQQLSGAICVINIGAVSARRSSRSPDSVPSHLQGATKPTFLQFCLVYILVNGSRRGSKESFSTVSTWPRISMDALYNGRLGAYIRLRDKGRSLLELKSPSKVGYSQMDGLENL</sequence>
<gene>
    <name evidence="1" type="ORF">F2Q69_00035592</name>
</gene>
<protein>
    <submittedName>
        <fullName evidence="1">Uncharacterized protein</fullName>
    </submittedName>
</protein>